<comment type="caution">
    <text evidence="1">The sequence shown here is derived from an EMBL/GenBank/DDBJ whole genome shotgun (WGS) entry which is preliminary data.</text>
</comment>
<evidence type="ECO:0000313" key="2">
    <source>
        <dbReference type="Proteomes" id="UP000628463"/>
    </source>
</evidence>
<evidence type="ECO:0000313" key="1">
    <source>
        <dbReference type="EMBL" id="MBC5681711.1"/>
    </source>
</evidence>
<accession>A0ABR7G4L5</accession>
<protein>
    <submittedName>
        <fullName evidence="1">Uncharacterized protein</fullName>
    </submittedName>
</protein>
<dbReference type="RefSeq" id="WP_021865534.1">
    <property type="nucleotide sequence ID" value="NZ_JACOPD010000010.1"/>
</dbReference>
<dbReference type="InterPro" id="IPR027417">
    <property type="entry name" value="P-loop_NTPase"/>
</dbReference>
<dbReference type="Gene3D" id="3.40.50.10850">
    <property type="entry name" value="Ntrc-like two-domain protein"/>
    <property type="match status" value="1"/>
</dbReference>
<gene>
    <name evidence="1" type="ORF">H8S01_12180</name>
</gene>
<dbReference type="EMBL" id="JACOPD010000010">
    <property type="protein sequence ID" value="MBC5681711.1"/>
    <property type="molecule type" value="Genomic_DNA"/>
</dbReference>
<name>A0ABR7G4L5_9FIRM</name>
<reference evidence="1 2" key="1">
    <citation type="submission" date="2020-08" db="EMBL/GenBank/DDBJ databases">
        <title>Genome public.</title>
        <authorList>
            <person name="Liu C."/>
            <person name="Sun Q."/>
        </authorList>
    </citation>
    <scope>NUCLEOTIDE SEQUENCE [LARGE SCALE GENOMIC DNA]</scope>
    <source>
        <strain evidence="1 2">NSJ-43</strain>
    </source>
</reference>
<organism evidence="1 2">
    <name type="scientific">Lachnospira hominis</name>
    <name type="common">ex Liu et al. 2021</name>
    <dbReference type="NCBI Taxonomy" id="2763051"/>
    <lineage>
        <taxon>Bacteria</taxon>
        <taxon>Bacillati</taxon>
        <taxon>Bacillota</taxon>
        <taxon>Clostridia</taxon>
        <taxon>Lachnospirales</taxon>
        <taxon>Lachnospiraceae</taxon>
        <taxon>Lachnospira</taxon>
    </lineage>
</organism>
<proteinExistence type="predicted"/>
<keyword evidence="2" id="KW-1185">Reference proteome</keyword>
<dbReference type="Gene3D" id="3.40.50.300">
    <property type="entry name" value="P-loop containing nucleotide triphosphate hydrolases"/>
    <property type="match status" value="1"/>
</dbReference>
<dbReference type="Proteomes" id="UP000628463">
    <property type="component" value="Unassembled WGS sequence"/>
</dbReference>
<sequence>MNRTCAIYDNNENYARRLMHAMSMKANQQFNIELFTQKDAFEKYLRDGSPTVAMVSESGFYDGISDLYDGSLVVLTEEPENETDAKRFGSNATAVYRYQPMDRIYRELMEHSDLQPKKRLDTFDVIGIYSPVNVMPKTEFALNIAKVLSEKYKVLYINFEEFSGLDEILVSTDDITLSDALYYYRQQRDNAAEKIMGTIRSVDGIDYIAPVMCAEDISYVESEQLVSFVECVGKNKGYEVIILDLSSAVKQPWRLMECCSTIYMPVRNDYLSERKILEFETYFYGIGMSKMLDRIEKVRLPECESGVDREFWEKIKSGGMYRFVKKILERSEKI</sequence>